<protein>
    <submittedName>
        <fullName evidence="1">Uncharacterized protein</fullName>
    </submittedName>
</protein>
<dbReference type="Proteomes" id="UP000193577">
    <property type="component" value="Unassembled WGS sequence"/>
</dbReference>
<accession>A0A7I7SB40</accession>
<name>A0A7I7SB40_9MYCO</name>
<dbReference type="OrthoDB" id="4278026at2"/>
<comment type="caution">
    <text evidence="1">The sequence shown here is derived from an EMBL/GenBank/DDBJ whole genome shotgun (WGS) entry which is preliminary data.</text>
</comment>
<reference evidence="1 2" key="1">
    <citation type="submission" date="2017-04" db="EMBL/GenBank/DDBJ databases">
        <title>The new phylogeny of genus Mycobacterium.</title>
        <authorList>
            <person name="Tortoli E."/>
            <person name="Trovato A."/>
            <person name="Cirillo D.M."/>
        </authorList>
    </citation>
    <scope>NUCLEOTIDE SEQUENCE [LARGE SCALE GENOMIC DNA]</scope>
    <source>
        <strain evidence="1 2">KCTC 19819</strain>
    </source>
</reference>
<dbReference type="RefSeq" id="WP_085302773.1">
    <property type="nucleotide sequence ID" value="NZ_AP022594.1"/>
</dbReference>
<organism evidence="1 2">
    <name type="scientific">Mycolicibacillus koreensis</name>
    <dbReference type="NCBI Taxonomy" id="1069220"/>
    <lineage>
        <taxon>Bacteria</taxon>
        <taxon>Bacillati</taxon>
        <taxon>Actinomycetota</taxon>
        <taxon>Actinomycetes</taxon>
        <taxon>Mycobacteriales</taxon>
        <taxon>Mycobacteriaceae</taxon>
        <taxon>Mycolicibacillus</taxon>
    </lineage>
</organism>
<keyword evidence="2" id="KW-1185">Reference proteome</keyword>
<evidence type="ECO:0000313" key="2">
    <source>
        <dbReference type="Proteomes" id="UP000193577"/>
    </source>
</evidence>
<sequence length="86" mass="9326">MASDTIVGYTYDADTLCPVCTAVAVGVDYEAGPRIPDLIDRAGREAGIDVDNERTFDSSEWPKVIFEVSVEGPEERCGSCHESLVE</sequence>
<dbReference type="EMBL" id="NCXO01000008">
    <property type="protein sequence ID" value="OSC34749.1"/>
    <property type="molecule type" value="Genomic_DNA"/>
</dbReference>
<evidence type="ECO:0000313" key="1">
    <source>
        <dbReference type="EMBL" id="OSC34749.1"/>
    </source>
</evidence>
<proteinExistence type="predicted"/>
<dbReference type="AlphaFoldDB" id="A0A7I7SB40"/>
<gene>
    <name evidence="1" type="ORF">B8W67_05730</name>
</gene>